<dbReference type="GO" id="GO:0009055">
    <property type="term" value="F:electron transfer activity"/>
    <property type="evidence" value="ECO:0007669"/>
    <property type="project" value="InterPro"/>
</dbReference>
<dbReference type="SMART" id="SM00900">
    <property type="entry name" value="FMN_bind"/>
    <property type="match status" value="2"/>
</dbReference>
<accession>A0AAE3JI79</accession>
<dbReference type="RefSeq" id="WP_230753388.1">
    <property type="nucleotide sequence ID" value="NZ_JAINWA010000001.1"/>
</dbReference>
<dbReference type="PANTHER" id="PTHR36118:SF1">
    <property type="entry name" value="ION-TRANSLOCATING OXIDOREDUCTASE COMPLEX SUBUNIT G"/>
    <property type="match status" value="1"/>
</dbReference>
<keyword evidence="8" id="KW-1185">Reference proteome</keyword>
<feature type="domain" description="FMN-binding" evidence="6">
    <location>
        <begin position="94"/>
        <end position="176"/>
    </location>
</feature>
<keyword evidence="5" id="KW-0249">Electron transport</keyword>
<dbReference type="Proteomes" id="UP001198163">
    <property type="component" value="Unassembled WGS sequence"/>
</dbReference>
<evidence type="ECO:0000313" key="8">
    <source>
        <dbReference type="Proteomes" id="UP001198163"/>
    </source>
</evidence>
<sequence>MKTMFKLSLTLAAYAVVACVGLAFVYNATAPIIEASAANEVKGALKVLFPEASDFTDVSSEFGGPAGSIGFDRAFVAVSGDAPIGMIVQATGPTYKSSTLLVAVDMNRTVTKVQFTANTDTPGLGTKTAESPFIDQFFGKKIDDEFKTGADVTAISGATISSKAVAAIIKAAAWQAGDYLAKNHGAAAGSGSAPVVAELAPFTLEAGLAELFPECSFEQLPSDAIANSVERSVVLSEAWLARSSDGSAAGVGIVAKGQTYKASTLLVGVLPDATLAGLRVLATTDSANYGKEMLSPDFYSLFAGKSVADAYLVKPSVPEGDIDSISGATISTQGVANMLKIAAYEGSRYLRSAHGGKAASFAEDPFILNVIPEQE</sequence>
<dbReference type="PROSITE" id="PS51257">
    <property type="entry name" value="PROKAR_LIPOPROTEIN"/>
    <property type="match status" value="1"/>
</dbReference>
<dbReference type="GO" id="GO:0010181">
    <property type="term" value="F:FMN binding"/>
    <property type="evidence" value="ECO:0007669"/>
    <property type="project" value="InterPro"/>
</dbReference>
<dbReference type="GO" id="GO:0005886">
    <property type="term" value="C:plasma membrane"/>
    <property type="evidence" value="ECO:0007669"/>
    <property type="project" value="InterPro"/>
</dbReference>
<evidence type="ECO:0000256" key="5">
    <source>
        <dbReference type="ARBA" id="ARBA00022982"/>
    </source>
</evidence>
<evidence type="ECO:0000256" key="4">
    <source>
        <dbReference type="ARBA" id="ARBA00022643"/>
    </source>
</evidence>
<dbReference type="PANTHER" id="PTHR36118">
    <property type="entry name" value="ION-TRANSLOCATING OXIDOREDUCTASE COMPLEX SUBUNIT G"/>
    <property type="match status" value="1"/>
</dbReference>
<evidence type="ECO:0000259" key="6">
    <source>
        <dbReference type="SMART" id="SM00900"/>
    </source>
</evidence>
<proteinExistence type="predicted"/>
<dbReference type="Pfam" id="PF04205">
    <property type="entry name" value="FMN_bind"/>
    <property type="match status" value="2"/>
</dbReference>
<reference evidence="7" key="1">
    <citation type="submission" date="2021-08" db="EMBL/GenBank/DDBJ databases">
        <title>Comparative analyses of Brucepasteria parasyntrophica and Teretinema zuelzerae.</title>
        <authorList>
            <person name="Song Y."/>
            <person name="Brune A."/>
        </authorList>
    </citation>
    <scope>NUCLEOTIDE SEQUENCE</scope>
    <source>
        <strain evidence="7">DSM 1903</strain>
    </source>
</reference>
<dbReference type="InterPro" id="IPR010209">
    <property type="entry name" value="Ion_transpt_RnfG/RsxG"/>
</dbReference>
<organism evidence="7 8">
    <name type="scientific">Teretinema zuelzerae</name>
    <dbReference type="NCBI Taxonomy" id="156"/>
    <lineage>
        <taxon>Bacteria</taxon>
        <taxon>Pseudomonadati</taxon>
        <taxon>Spirochaetota</taxon>
        <taxon>Spirochaetia</taxon>
        <taxon>Spirochaetales</taxon>
        <taxon>Treponemataceae</taxon>
        <taxon>Teretinema</taxon>
    </lineage>
</organism>
<comment type="caution">
    <text evidence="7">The sequence shown here is derived from an EMBL/GenBank/DDBJ whole genome shotgun (WGS) entry which is preliminary data.</text>
</comment>
<evidence type="ECO:0000256" key="1">
    <source>
        <dbReference type="ARBA" id="ARBA00022448"/>
    </source>
</evidence>
<keyword evidence="2" id="KW-0597">Phosphoprotein</keyword>
<feature type="domain" description="FMN-binding" evidence="6">
    <location>
        <begin position="259"/>
        <end position="346"/>
    </location>
</feature>
<keyword evidence="3" id="KW-0285">Flavoprotein</keyword>
<evidence type="ECO:0000256" key="3">
    <source>
        <dbReference type="ARBA" id="ARBA00022630"/>
    </source>
</evidence>
<protein>
    <submittedName>
        <fullName evidence="7">FMN-binding protein</fullName>
    </submittedName>
</protein>
<dbReference type="InterPro" id="IPR007329">
    <property type="entry name" value="FMN-bd"/>
</dbReference>
<keyword evidence="1" id="KW-0813">Transport</keyword>
<evidence type="ECO:0000256" key="2">
    <source>
        <dbReference type="ARBA" id="ARBA00022553"/>
    </source>
</evidence>
<keyword evidence="4" id="KW-0288">FMN</keyword>
<dbReference type="EMBL" id="JAINWA010000001">
    <property type="protein sequence ID" value="MCD1653861.1"/>
    <property type="molecule type" value="Genomic_DNA"/>
</dbReference>
<gene>
    <name evidence="7" type="ORF">K7J14_04000</name>
</gene>
<dbReference type="GO" id="GO:0022900">
    <property type="term" value="P:electron transport chain"/>
    <property type="evidence" value="ECO:0007669"/>
    <property type="project" value="InterPro"/>
</dbReference>
<name>A0AAE3JI79_9SPIR</name>
<dbReference type="AlphaFoldDB" id="A0AAE3JI79"/>
<evidence type="ECO:0000313" key="7">
    <source>
        <dbReference type="EMBL" id="MCD1653861.1"/>
    </source>
</evidence>